<evidence type="ECO:0000313" key="9">
    <source>
        <dbReference type="Proteomes" id="UP001524478"/>
    </source>
</evidence>
<dbReference type="Pfam" id="PF00196">
    <property type="entry name" value="GerE"/>
    <property type="match status" value="1"/>
</dbReference>
<evidence type="ECO:0000256" key="2">
    <source>
        <dbReference type="ARBA" id="ARBA00023015"/>
    </source>
</evidence>
<sequence>MKGKIRVLLVDDHSVVRDGLRLLLQLNDGLEVCGEAATLKEAIMMTIDTNPDVVLLDFKLPDGDGVNGCISIKNLFPNIKIIILTAYAEQHIVMETIRAGADGYLLKNIESEELIKTILSVHNGESVLDPSVTEGVFNSIKLDNQKIEESSEFSPRETKILQALSLGKTNKEIAESLSISDKTVRNYISNIFKKINVSNRTEAASYWIRKKNLR</sequence>
<organism evidence="8 9">
    <name type="scientific">Tissierella carlieri</name>
    <dbReference type="NCBI Taxonomy" id="689904"/>
    <lineage>
        <taxon>Bacteria</taxon>
        <taxon>Bacillati</taxon>
        <taxon>Bacillota</taxon>
        <taxon>Tissierellia</taxon>
        <taxon>Tissierellales</taxon>
        <taxon>Tissierellaceae</taxon>
        <taxon>Tissierella</taxon>
    </lineage>
</organism>
<reference evidence="8 9" key="1">
    <citation type="submission" date="2022-06" db="EMBL/GenBank/DDBJ databases">
        <title>Isolation of gut microbiota from human fecal samples.</title>
        <authorList>
            <person name="Pamer E.G."/>
            <person name="Barat B."/>
            <person name="Waligurski E."/>
            <person name="Medina S."/>
            <person name="Paddock L."/>
            <person name="Mostad J."/>
        </authorList>
    </citation>
    <scope>NUCLEOTIDE SEQUENCE [LARGE SCALE GENOMIC DNA]</scope>
    <source>
        <strain evidence="8 9">DFI.7.95</strain>
    </source>
</reference>
<dbReference type="Proteomes" id="UP001524478">
    <property type="component" value="Unassembled WGS sequence"/>
</dbReference>
<dbReference type="EMBL" id="JANGAC010000014">
    <property type="protein sequence ID" value="MCQ4924613.1"/>
    <property type="molecule type" value="Genomic_DNA"/>
</dbReference>
<dbReference type="SMART" id="SM00421">
    <property type="entry name" value="HTH_LUXR"/>
    <property type="match status" value="1"/>
</dbReference>
<feature type="modified residue" description="4-aspartylphosphate" evidence="5">
    <location>
        <position position="57"/>
    </location>
</feature>
<evidence type="ECO:0000313" key="8">
    <source>
        <dbReference type="EMBL" id="MCQ4924613.1"/>
    </source>
</evidence>
<dbReference type="SMART" id="SM00448">
    <property type="entry name" value="REC"/>
    <property type="match status" value="1"/>
</dbReference>
<dbReference type="InterPro" id="IPR039420">
    <property type="entry name" value="WalR-like"/>
</dbReference>
<dbReference type="Pfam" id="PF00072">
    <property type="entry name" value="Response_reg"/>
    <property type="match status" value="1"/>
</dbReference>
<dbReference type="RefSeq" id="WP_216556444.1">
    <property type="nucleotide sequence ID" value="NZ_JAHLOH010000019.1"/>
</dbReference>
<dbReference type="PROSITE" id="PS00622">
    <property type="entry name" value="HTH_LUXR_1"/>
    <property type="match status" value="1"/>
</dbReference>
<dbReference type="PROSITE" id="PS50043">
    <property type="entry name" value="HTH_LUXR_2"/>
    <property type="match status" value="1"/>
</dbReference>
<dbReference type="CDD" id="cd17535">
    <property type="entry name" value="REC_NarL-like"/>
    <property type="match status" value="1"/>
</dbReference>
<evidence type="ECO:0000256" key="3">
    <source>
        <dbReference type="ARBA" id="ARBA00023125"/>
    </source>
</evidence>
<name>A0ABT1SDS7_9FIRM</name>
<protein>
    <submittedName>
        <fullName evidence="8">Response regulator transcription factor</fullName>
    </submittedName>
</protein>
<feature type="domain" description="HTH luxR-type" evidence="6">
    <location>
        <begin position="146"/>
        <end position="211"/>
    </location>
</feature>
<evidence type="ECO:0000259" key="6">
    <source>
        <dbReference type="PROSITE" id="PS50043"/>
    </source>
</evidence>
<evidence type="ECO:0000256" key="4">
    <source>
        <dbReference type="ARBA" id="ARBA00023163"/>
    </source>
</evidence>
<keyword evidence="9" id="KW-1185">Reference proteome</keyword>
<evidence type="ECO:0000259" key="7">
    <source>
        <dbReference type="PROSITE" id="PS50110"/>
    </source>
</evidence>
<keyword evidence="2" id="KW-0805">Transcription regulation</keyword>
<keyword evidence="3" id="KW-0238">DNA-binding</keyword>
<evidence type="ECO:0000256" key="1">
    <source>
        <dbReference type="ARBA" id="ARBA00022553"/>
    </source>
</evidence>
<feature type="domain" description="Response regulatory" evidence="7">
    <location>
        <begin position="6"/>
        <end position="122"/>
    </location>
</feature>
<dbReference type="InterPro" id="IPR000792">
    <property type="entry name" value="Tscrpt_reg_LuxR_C"/>
</dbReference>
<comment type="caution">
    <text evidence="8">The sequence shown here is derived from an EMBL/GenBank/DDBJ whole genome shotgun (WGS) entry which is preliminary data.</text>
</comment>
<keyword evidence="4" id="KW-0804">Transcription</keyword>
<keyword evidence="1 5" id="KW-0597">Phosphoprotein</keyword>
<proteinExistence type="predicted"/>
<evidence type="ECO:0000256" key="5">
    <source>
        <dbReference type="PROSITE-ProRule" id="PRU00169"/>
    </source>
</evidence>
<gene>
    <name evidence="8" type="ORF">NE686_16035</name>
</gene>
<dbReference type="CDD" id="cd06170">
    <property type="entry name" value="LuxR_C_like"/>
    <property type="match status" value="1"/>
</dbReference>
<dbReference type="InterPro" id="IPR058245">
    <property type="entry name" value="NreC/VraR/RcsB-like_REC"/>
</dbReference>
<dbReference type="PROSITE" id="PS50110">
    <property type="entry name" value="RESPONSE_REGULATORY"/>
    <property type="match status" value="1"/>
</dbReference>
<dbReference type="PANTHER" id="PTHR43214">
    <property type="entry name" value="TWO-COMPONENT RESPONSE REGULATOR"/>
    <property type="match status" value="1"/>
</dbReference>
<dbReference type="InterPro" id="IPR001789">
    <property type="entry name" value="Sig_transdc_resp-reg_receiver"/>
</dbReference>
<accession>A0ABT1SDS7</accession>